<name>A0ABW4G008_9ACTN</name>
<keyword evidence="2" id="KW-1185">Reference proteome</keyword>
<evidence type="ECO:0000313" key="2">
    <source>
        <dbReference type="Proteomes" id="UP001597097"/>
    </source>
</evidence>
<sequence>MRIALLGELELRDDDGRLVEIAGVRLRRLLARLVIAGGRPRPGGRARRRGVGRRP</sequence>
<comment type="caution">
    <text evidence="1">The sequence shown here is derived from an EMBL/GenBank/DDBJ whole genome shotgun (WGS) entry which is preliminary data.</text>
</comment>
<gene>
    <name evidence="1" type="ORF">ACFSJ0_02145</name>
</gene>
<dbReference type="EMBL" id="JBHUCM010000004">
    <property type="protein sequence ID" value="MFD1535814.1"/>
    <property type="molecule type" value="Genomic_DNA"/>
</dbReference>
<organism evidence="1 2">
    <name type="scientific">Nonomuraea guangzhouensis</name>
    <dbReference type="NCBI Taxonomy" id="1291555"/>
    <lineage>
        <taxon>Bacteria</taxon>
        <taxon>Bacillati</taxon>
        <taxon>Actinomycetota</taxon>
        <taxon>Actinomycetes</taxon>
        <taxon>Streptosporangiales</taxon>
        <taxon>Streptosporangiaceae</taxon>
        <taxon>Nonomuraea</taxon>
    </lineage>
</organism>
<dbReference type="Proteomes" id="UP001597097">
    <property type="component" value="Unassembled WGS sequence"/>
</dbReference>
<accession>A0ABW4G008</accession>
<protein>
    <submittedName>
        <fullName evidence="1">Uncharacterized protein</fullName>
    </submittedName>
</protein>
<reference evidence="2" key="1">
    <citation type="journal article" date="2019" name="Int. J. Syst. Evol. Microbiol.">
        <title>The Global Catalogue of Microorganisms (GCM) 10K type strain sequencing project: providing services to taxonomists for standard genome sequencing and annotation.</title>
        <authorList>
            <consortium name="The Broad Institute Genomics Platform"/>
            <consortium name="The Broad Institute Genome Sequencing Center for Infectious Disease"/>
            <person name="Wu L."/>
            <person name="Ma J."/>
        </authorList>
    </citation>
    <scope>NUCLEOTIDE SEQUENCE [LARGE SCALE GENOMIC DNA]</scope>
    <source>
        <strain evidence="2">CGMCC 1.15399</strain>
    </source>
</reference>
<dbReference type="RefSeq" id="WP_219532713.1">
    <property type="nucleotide sequence ID" value="NZ_JAHKRM010000015.1"/>
</dbReference>
<proteinExistence type="predicted"/>
<evidence type="ECO:0000313" key="1">
    <source>
        <dbReference type="EMBL" id="MFD1535814.1"/>
    </source>
</evidence>